<gene>
    <name evidence="1" type="ORF">HMF3257_35450</name>
</gene>
<reference evidence="1 2" key="1">
    <citation type="submission" date="2018-06" db="EMBL/GenBank/DDBJ databases">
        <title>Spirosoma sp. HMF3257 Genome sequencing and assembly.</title>
        <authorList>
            <person name="Kang H."/>
            <person name="Cha I."/>
            <person name="Kim H."/>
            <person name="Kang J."/>
            <person name="Joh K."/>
        </authorList>
    </citation>
    <scope>NUCLEOTIDE SEQUENCE [LARGE SCALE GENOMIC DNA]</scope>
    <source>
        <strain evidence="1 2">HMF3257</strain>
    </source>
</reference>
<comment type="caution">
    <text evidence="1">The sequence shown here is derived from an EMBL/GenBank/DDBJ whole genome shotgun (WGS) entry which is preliminary data.</text>
</comment>
<dbReference type="EMBL" id="QLII01000001">
    <property type="protein sequence ID" value="RAI78075.1"/>
    <property type="molecule type" value="Genomic_DNA"/>
</dbReference>
<sequence length="92" mass="10216">MDINQLEDDSGSVGGINLERVLSDWTEAITNLYKNYSKLSAYIHKTSDQNGHSEKRAIYIGQCPTSHLVKLVSSMQVALEDLLNDISHPPNS</sequence>
<evidence type="ECO:0000313" key="1">
    <source>
        <dbReference type="EMBL" id="RAI78075.1"/>
    </source>
</evidence>
<accession>A0A327NTN8</accession>
<dbReference type="RefSeq" id="WP_111349453.1">
    <property type="nucleotide sequence ID" value="NZ_QLII01000001.1"/>
</dbReference>
<keyword evidence="2" id="KW-1185">Reference proteome</keyword>
<protein>
    <submittedName>
        <fullName evidence="1">Uncharacterized protein</fullName>
    </submittedName>
</protein>
<dbReference type="Proteomes" id="UP000249016">
    <property type="component" value="Unassembled WGS sequence"/>
</dbReference>
<dbReference type="OrthoDB" id="962259at2"/>
<evidence type="ECO:0000313" key="2">
    <source>
        <dbReference type="Proteomes" id="UP000249016"/>
    </source>
</evidence>
<organism evidence="1 2">
    <name type="scientific">Spirosoma telluris</name>
    <dbReference type="NCBI Taxonomy" id="2183553"/>
    <lineage>
        <taxon>Bacteria</taxon>
        <taxon>Pseudomonadati</taxon>
        <taxon>Bacteroidota</taxon>
        <taxon>Cytophagia</taxon>
        <taxon>Cytophagales</taxon>
        <taxon>Cytophagaceae</taxon>
        <taxon>Spirosoma</taxon>
    </lineage>
</organism>
<dbReference type="AlphaFoldDB" id="A0A327NTN8"/>
<name>A0A327NTN8_9BACT</name>
<proteinExistence type="predicted"/>